<feature type="chain" id="PRO_5002208834" description="Reverse transcriptase Ty1/copia-type domain-containing protein" evidence="1">
    <location>
        <begin position="18"/>
        <end position="64"/>
    </location>
</feature>
<reference evidence="3" key="2">
    <citation type="submission" date="2015-01" db="EMBL/GenBank/DDBJ databases">
        <title>Evolutionary Origins and Diversification of the Mycorrhizal Mutualists.</title>
        <authorList>
            <consortium name="DOE Joint Genome Institute"/>
            <consortium name="Mycorrhizal Genomics Consortium"/>
            <person name="Kohler A."/>
            <person name="Kuo A."/>
            <person name="Nagy L.G."/>
            <person name="Floudas D."/>
            <person name="Copeland A."/>
            <person name="Barry K.W."/>
            <person name="Cichocki N."/>
            <person name="Veneault-Fourrey C."/>
            <person name="LaButti K."/>
            <person name="Lindquist E.A."/>
            <person name="Lipzen A."/>
            <person name="Lundell T."/>
            <person name="Morin E."/>
            <person name="Murat C."/>
            <person name="Riley R."/>
            <person name="Ohm R."/>
            <person name="Sun H."/>
            <person name="Tunlid A."/>
            <person name="Henrissat B."/>
            <person name="Grigoriev I.V."/>
            <person name="Hibbett D.S."/>
            <person name="Martin F."/>
        </authorList>
    </citation>
    <scope>NUCLEOTIDE SEQUENCE [LARGE SCALE GENOMIC DNA]</scope>
    <source>
        <strain evidence="3">Ve08.2h10</strain>
    </source>
</reference>
<proteinExistence type="predicted"/>
<dbReference type="STRING" id="930991.A0A0D0CUJ3"/>
<dbReference type="OrthoDB" id="3028009at2759"/>
<dbReference type="HOGENOM" id="CLU_2868312_0_0_1"/>
<dbReference type="InParanoid" id="A0A0D0CUJ3"/>
<evidence type="ECO:0000313" key="3">
    <source>
        <dbReference type="Proteomes" id="UP000054538"/>
    </source>
</evidence>
<organism evidence="2 3">
    <name type="scientific">Paxillus rubicundulus Ve08.2h10</name>
    <dbReference type="NCBI Taxonomy" id="930991"/>
    <lineage>
        <taxon>Eukaryota</taxon>
        <taxon>Fungi</taxon>
        <taxon>Dikarya</taxon>
        <taxon>Basidiomycota</taxon>
        <taxon>Agaricomycotina</taxon>
        <taxon>Agaricomycetes</taxon>
        <taxon>Agaricomycetidae</taxon>
        <taxon>Boletales</taxon>
        <taxon>Paxilineae</taxon>
        <taxon>Paxillaceae</taxon>
        <taxon>Paxillus</taxon>
    </lineage>
</organism>
<accession>A0A0D0CUJ3</accession>
<protein>
    <recommendedName>
        <fullName evidence="4">Reverse transcriptase Ty1/copia-type domain-containing protein</fullName>
    </recommendedName>
</protein>
<keyword evidence="1" id="KW-0732">Signal</keyword>
<dbReference type="AlphaFoldDB" id="A0A0D0CUJ3"/>
<keyword evidence="3" id="KW-1185">Reference proteome</keyword>
<feature type="signal peptide" evidence="1">
    <location>
        <begin position="1"/>
        <end position="17"/>
    </location>
</feature>
<evidence type="ECO:0000256" key="1">
    <source>
        <dbReference type="SAM" id="SignalP"/>
    </source>
</evidence>
<dbReference type="EMBL" id="KN826374">
    <property type="protein sequence ID" value="KIK79118.1"/>
    <property type="molecule type" value="Genomic_DNA"/>
</dbReference>
<gene>
    <name evidence="2" type="ORF">PAXRUDRAFT_162149</name>
</gene>
<reference evidence="2 3" key="1">
    <citation type="submission" date="2014-04" db="EMBL/GenBank/DDBJ databases">
        <authorList>
            <consortium name="DOE Joint Genome Institute"/>
            <person name="Kuo A."/>
            <person name="Kohler A."/>
            <person name="Jargeat P."/>
            <person name="Nagy L.G."/>
            <person name="Floudas D."/>
            <person name="Copeland A."/>
            <person name="Barry K.W."/>
            <person name="Cichocki N."/>
            <person name="Veneault-Fourrey C."/>
            <person name="LaButti K."/>
            <person name="Lindquist E.A."/>
            <person name="Lipzen A."/>
            <person name="Lundell T."/>
            <person name="Morin E."/>
            <person name="Murat C."/>
            <person name="Sun H."/>
            <person name="Tunlid A."/>
            <person name="Henrissat B."/>
            <person name="Grigoriev I.V."/>
            <person name="Hibbett D.S."/>
            <person name="Martin F."/>
            <person name="Nordberg H.P."/>
            <person name="Cantor M.N."/>
            <person name="Hua S.X."/>
        </authorList>
    </citation>
    <scope>NUCLEOTIDE SEQUENCE [LARGE SCALE GENOMIC DNA]</scope>
    <source>
        <strain evidence="2 3">Ve08.2h10</strain>
    </source>
</reference>
<sequence length="64" mass="7222">MFLVLLIFALHIDKCTINSSLKELIKEFKAKIGLCFKITDLGPICWLLGMKASCDQEAQTIYIS</sequence>
<evidence type="ECO:0000313" key="2">
    <source>
        <dbReference type="EMBL" id="KIK79118.1"/>
    </source>
</evidence>
<name>A0A0D0CUJ3_9AGAM</name>
<evidence type="ECO:0008006" key="4">
    <source>
        <dbReference type="Google" id="ProtNLM"/>
    </source>
</evidence>
<dbReference type="Proteomes" id="UP000054538">
    <property type="component" value="Unassembled WGS sequence"/>
</dbReference>